<dbReference type="PANTHER" id="PTHR47963:SF8">
    <property type="entry name" value="ATP-DEPENDENT RNA HELICASE DEAD"/>
    <property type="match status" value="1"/>
</dbReference>
<keyword evidence="8 10" id="KW-0346">Stress response</keyword>
<dbReference type="PANTHER" id="PTHR47963">
    <property type="entry name" value="DEAD-BOX ATP-DEPENDENT RNA HELICASE 47, MITOCHONDRIAL"/>
    <property type="match status" value="1"/>
</dbReference>
<dbReference type="Gene3D" id="3.40.50.300">
    <property type="entry name" value="P-loop containing nucleotide triphosphate hydrolases"/>
    <property type="match status" value="2"/>
</dbReference>
<feature type="region of interest" description="Disordered" evidence="12">
    <location>
        <begin position="546"/>
        <end position="604"/>
    </location>
</feature>
<dbReference type="EC" id="3.6.4.13" evidence="10"/>
<dbReference type="Pfam" id="PF03880">
    <property type="entry name" value="DbpA"/>
    <property type="match status" value="1"/>
</dbReference>
<dbReference type="InterPro" id="IPR044742">
    <property type="entry name" value="DEAD/DEAH_RhlB"/>
</dbReference>
<proteinExistence type="inferred from homology"/>
<dbReference type="FunFam" id="3.40.50.300:FF:000374">
    <property type="entry name" value="ATP-dependent RNA helicase DeaD"/>
    <property type="match status" value="1"/>
</dbReference>
<dbReference type="PROSITE" id="PS00039">
    <property type="entry name" value="DEAD_ATP_HELICASE"/>
    <property type="match status" value="1"/>
</dbReference>
<dbReference type="InterPro" id="IPR005580">
    <property type="entry name" value="DbpA/CsdA_RNA-bd_dom"/>
</dbReference>
<reference evidence="16 17" key="1">
    <citation type="submission" date="2018-06" db="EMBL/GenBank/DDBJ databases">
        <authorList>
            <consortium name="Pathogen Informatics"/>
            <person name="Doyle S."/>
        </authorList>
    </citation>
    <scope>NUCLEOTIDE SEQUENCE [LARGE SCALE GENOMIC DNA]</scope>
    <source>
        <strain evidence="16 17">NCTC13335</strain>
    </source>
</reference>
<dbReference type="GO" id="GO:0005829">
    <property type="term" value="C:cytosol"/>
    <property type="evidence" value="ECO:0007669"/>
    <property type="project" value="TreeGrafter"/>
</dbReference>
<dbReference type="OrthoDB" id="9805696at2"/>
<dbReference type="InterPro" id="IPR014014">
    <property type="entry name" value="RNA_helicase_DEAD_Q_motif"/>
</dbReference>
<evidence type="ECO:0000313" key="16">
    <source>
        <dbReference type="EMBL" id="STO92475.1"/>
    </source>
</evidence>
<dbReference type="PROSITE" id="PS51192">
    <property type="entry name" value="HELICASE_ATP_BIND_1"/>
    <property type="match status" value="1"/>
</dbReference>
<evidence type="ECO:0000259" key="14">
    <source>
        <dbReference type="PROSITE" id="PS51194"/>
    </source>
</evidence>
<dbReference type="GO" id="GO:0000027">
    <property type="term" value="P:ribosomal large subunit assembly"/>
    <property type="evidence" value="ECO:0007669"/>
    <property type="project" value="UniProtKB-UniRule"/>
</dbReference>
<dbReference type="InterPro" id="IPR050547">
    <property type="entry name" value="DEAD_box_RNA_helicases"/>
</dbReference>
<keyword evidence="3 10" id="KW-0547">Nucleotide-binding</keyword>
<dbReference type="InterPro" id="IPR034415">
    <property type="entry name" value="CsdA_RRM"/>
</dbReference>
<evidence type="ECO:0000256" key="8">
    <source>
        <dbReference type="ARBA" id="ARBA00023016"/>
    </source>
</evidence>
<dbReference type="InterPro" id="IPR027417">
    <property type="entry name" value="P-loop_NTPase"/>
</dbReference>
<dbReference type="SMART" id="SM00487">
    <property type="entry name" value="DEXDc"/>
    <property type="match status" value="1"/>
</dbReference>
<dbReference type="InterPro" id="IPR028618">
    <property type="entry name" value="DEAD_helicase_DeaD"/>
</dbReference>
<dbReference type="SMART" id="SM00490">
    <property type="entry name" value="HELICc"/>
    <property type="match status" value="1"/>
</dbReference>
<keyword evidence="17" id="KW-1185">Reference proteome</keyword>
<comment type="catalytic activity">
    <reaction evidence="9 10">
        <text>ATP + H2O = ADP + phosphate + H(+)</text>
        <dbReference type="Rhea" id="RHEA:13065"/>
        <dbReference type="ChEBI" id="CHEBI:15377"/>
        <dbReference type="ChEBI" id="CHEBI:15378"/>
        <dbReference type="ChEBI" id="CHEBI:30616"/>
        <dbReference type="ChEBI" id="CHEBI:43474"/>
        <dbReference type="ChEBI" id="CHEBI:456216"/>
        <dbReference type="EC" id="3.6.4.13"/>
    </reaction>
</comment>
<dbReference type="InterPro" id="IPR012677">
    <property type="entry name" value="Nucleotide-bd_a/b_plait_sf"/>
</dbReference>
<dbReference type="Pfam" id="PF00270">
    <property type="entry name" value="DEAD"/>
    <property type="match status" value="1"/>
</dbReference>
<accession>A0A377IW58</accession>
<sequence length="604" mass="69181">MTEQMTFNELGLPEFILNAVSDLGFETPSPIQQVCIPHLLAGRDVLGMAQTGSGKTAAFALPILAQIDSHQKHPQMLVMAPTRELAIQVADACEQFMKYAQGINIVTLYGGQRYDIQLRALRQGAQVVVGTPGRILDHLRRGTLDLSGLKAIVLDEADEMLRMGFIDDVETVMAELPENHQTALFSATMPEPIRRITKRFMQDPQEVKIKVNQDNAPDIEQNCWYVRGFRKNEALLRFLEVEDFDAAILFTRTKSGTMDVTELLTRNGFRAAALNGDMTQQTREQTLDRLRNGSLDIVVATDVAARGIDIERISLVVNYDIPLDAESYVHRIGRTGRAGRSGRALLFVEPRERRLLRNIEHLMKKPINEVELPNHEILQTSRRKKFVAQITKQLEHHDLEQYRSLLEDLFTADQDQEDIAAAMLMLLQGKQKLILPPDPPMEKRSHRERDERRENPRSAERRGERKGYGNPQPMDMYRIEVGRGDGVEVRHIVGAIANEADINSRYIGHIKLYDNYSTVELPQGMPKELLQQLGKTRVLNRPMQMSLIGEAKSDNGRRDDFGGKRRERRNDRFQERNQDNFRERKRFDKGSRSFNDKPRRDRRS</sequence>
<feature type="compositionally biased region" description="Basic and acidic residues" evidence="12">
    <location>
        <begin position="440"/>
        <end position="467"/>
    </location>
</feature>
<name>A0A377IW58_9PAST</name>
<dbReference type="FunFam" id="3.30.70.330:FF:000068">
    <property type="entry name" value="ATP-dependent RNA helicase DeaD"/>
    <property type="match status" value="1"/>
</dbReference>
<keyword evidence="5 10" id="KW-0347">Helicase</keyword>
<dbReference type="PROSITE" id="PS51194">
    <property type="entry name" value="HELICASE_CTER"/>
    <property type="match status" value="1"/>
</dbReference>
<comment type="subcellular location">
    <subcellularLocation>
        <location evidence="1 10">Cytoplasm</location>
    </subcellularLocation>
</comment>
<evidence type="ECO:0000256" key="3">
    <source>
        <dbReference type="ARBA" id="ARBA00022741"/>
    </source>
</evidence>
<dbReference type="RefSeq" id="WP_115002599.1">
    <property type="nucleotide sequence ID" value="NZ_UGHS01000001.1"/>
</dbReference>
<dbReference type="AlphaFoldDB" id="A0A377IW58"/>
<gene>
    <name evidence="10 16" type="primary">deaD</name>
    <name evidence="10" type="synonym">csdA</name>
    <name evidence="16" type="ORF">NCTC13335_00300</name>
</gene>
<dbReference type="GO" id="GO:0005840">
    <property type="term" value="C:ribosome"/>
    <property type="evidence" value="ECO:0007669"/>
    <property type="project" value="TreeGrafter"/>
</dbReference>
<dbReference type="GO" id="GO:0016887">
    <property type="term" value="F:ATP hydrolysis activity"/>
    <property type="evidence" value="ECO:0007669"/>
    <property type="project" value="RHEA"/>
</dbReference>
<evidence type="ECO:0000256" key="6">
    <source>
        <dbReference type="ARBA" id="ARBA00022840"/>
    </source>
</evidence>
<comment type="similarity">
    <text evidence="10">Belongs to the DEAD box helicase family. DeaD/CsdA subfamily.</text>
</comment>
<feature type="domain" description="Helicase ATP-binding" evidence="13">
    <location>
        <begin position="36"/>
        <end position="207"/>
    </location>
</feature>
<feature type="short sequence motif" description="Q motif" evidence="11">
    <location>
        <begin position="5"/>
        <end position="33"/>
    </location>
</feature>
<feature type="domain" description="DEAD-box RNA helicase Q" evidence="15">
    <location>
        <begin position="5"/>
        <end position="33"/>
    </location>
</feature>
<evidence type="ECO:0000256" key="5">
    <source>
        <dbReference type="ARBA" id="ARBA00022806"/>
    </source>
</evidence>
<dbReference type="GO" id="GO:0005524">
    <property type="term" value="F:ATP binding"/>
    <property type="evidence" value="ECO:0007669"/>
    <property type="project" value="UniProtKB-UniRule"/>
</dbReference>
<evidence type="ECO:0000259" key="13">
    <source>
        <dbReference type="PROSITE" id="PS51192"/>
    </source>
</evidence>
<evidence type="ECO:0000313" key="17">
    <source>
        <dbReference type="Proteomes" id="UP000255264"/>
    </source>
</evidence>
<dbReference type="FunFam" id="3.40.50.300:FF:000108">
    <property type="entry name" value="ATP-dependent RNA helicase RhlE"/>
    <property type="match status" value="1"/>
</dbReference>
<dbReference type="Proteomes" id="UP000255264">
    <property type="component" value="Unassembled WGS sequence"/>
</dbReference>
<keyword evidence="6 10" id="KW-0067">ATP-binding</keyword>
<dbReference type="CDD" id="cd18787">
    <property type="entry name" value="SF2_C_DEAD"/>
    <property type="match status" value="1"/>
</dbReference>
<dbReference type="GO" id="GO:0033592">
    <property type="term" value="F:RNA strand annealing activity"/>
    <property type="evidence" value="ECO:0007669"/>
    <property type="project" value="TreeGrafter"/>
</dbReference>
<dbReference type="InterPro" id="IPR011545">
    <property type="entry name" value="DEAD/DEAH_box_helicase_dom"/>
</dbReference>
<dbReference type="EMBL" id="UGHS01000001">
    <property type="protein sequence ID" value="STO92475.1"/>
    <property type="molecule type" value="Genomic_DNA"/>
</dbReference>
<dbReference type="HAMAP" id="MF_00964">
    <property type="entry name" value="DEAD_helicase_DeaD"/>
    <property type="match status" value="1"/>
</dbReference>
<protein>
    <recommendedName>
        <fullName evidence="10">ATP-dependent RNA helicase DeaD</fullName>
        <ecNumber evidence="10">3.6.4.13</ecNumber>
    </recommendedName>
    <alternativeName>
        <fullName evidence="10">Cold-shock DEAD box protein A</fullName>
    </alternativeName>
</protein>
<keyword evidence="4 10" id="KW-0378">Hydrolase</keyword>
<feature type="region of interest" description="Disordered" evidence="12">
    <location>
        <begin position="434"/>
        <end position="476"/>
    </location>
</feature>
<dbReference type="Pfam" id="PF00271">
    <property type="entry name" value="Helicase_C"/>
    <property type="match status" value="1"/>
</dbReference>
<feature type="domain" description="Helicase C-terminal" evidence="14">
    <location>
        <begin position="231"/>
        <end position="378"/>
    </location>
</feature>
<dbReference type="InterPro" id="IPR001650">
    <property type="entry name" value="Helicase_C-like"/>
</dbReference>
<evidence type="ECO:0000259" key="15">
    <source>
        <dbReference type="PROSITE" id="PS51195"/>
    </source>
</evidence>
<dbReference type="GO" id="GO:0003724">
    <property type="term" value="F:RNA helicase activity"/>
    <property type="evidence" value="ECO:0007669"/>
    <property type="project" value="UniProtKB-UniRule"/>
</dbReference>
<keyword evidence="2 10" id="KW-0963">Cytoplasm</keyword>
<evidence type="ECO:0000256" key="4">
    <source>
        <dbReference type="ARBA" id="ARBA00022801"/>
    </source>
</evidence>
<dbReference type="PROSITE" id="PS51195">
    <property type="entry name" value="Q_MOTIF"/>
    <property type="match status" value="1"/>
</dbReference>
<dbReference type="Gene3D" id="3.30.70.330">
    <property type="match status" value="1"/>
</dbReference>
<organism evidence="16 17">
    <name type="scientific">Haemophilus pittmaniae</name>
    <dbReference type="NCBI Taxonomy" id="249188"/>
    <lineage>
        <taxon>Bacteria</taxon>
        <taxon>Pseudomonadati</taxon>
        <taxon>Pseudomonadota</taxon>
        <taxon>Gammaproteobacteria</taxon>
        <taxon>Pasteurellales</taxon>
        <taxon>Pasteurellaceae</taxon>
        <taxon>Haemophilus</taxon>
    </lineage>
</organism>
<dbReference type="GO" id="GO:0070417">
    <property type="term" value="P:cellular response to cold"/>
    <property type="evidence" value="ECO:0007669"/>
    <property type="project" value="InterPro"/>
</dbReference>
<feature type="compositionally biased region" description="Basic and acidic residues" evidence="12">
    <location>
        <begin position="551"/>
        <end position="604"/>
    </location>
</feature>
<evidence type="ECO:0000256" key="11">
    <source>
        <dbReference type="PROSITE-ProRule" id="PRU00552"/>
    </source>
</evidence>
<comment type="function">
    <text evidence="10">DEAD-box RNA helicase involved in various cellular processes at low temperature, including ribosome biogenesis, mRNA degradation and translation initiation.</text>
</comment>
<keyword evidence="7 10" id="KW-0694">RNA-binding</keyword>
<evidence type="ECO:0000256" key="12">
    <source>
        <dbReference type="SAM" id="MobiDB-lite"/>
    </source>
</evidence>
<dbReference type="CDD" id="cd12499">
    <property type="entry name" value="RRM_EcCsdA_like"/>
    <property type="match status" value="1"/>
</dbReference>
<evidence type="ECO:0000256" key="9">
    <source>
        <dbReference type="ARBA" id="ARBA00047984"/>
    </source>
</evidence>
<dbReference type="SUPFAM" id="SSF52540">
    <property type="entry name" value="P-loop containing nucleoside triphosphate hydrolases"/>
    <property type="match status" value="2"/>
</dbReference>
<dbReference type="CDD" id="cd00268">
    <property type="entry name" value="DEADc"/>
    <property type="match status" value="1"/>
</dbReference>
<dbReference type="InterPro" id="IPR057325">
    <property type="entry name" value="DeaD_dimer"/>
</dbReference>
<evidence type="ECO:0000256" key="1">
    <source>
        <dbReference type="ARBA" id="ARBA00004496"/>
    </source>
</evidence>
<dbReference type="InterPro" id="IPR014001">
    <property type="entry name" value="Helicase_ATP-bd"/>
</dbReference>
<dbReference type="Pfam" id="PF25399">
    <property type="entry name" value="DeaD_dimer"/>
    <property type="match status" value="1"/>
</dbReference>
<evidence type="ECO:0000256" key="2">
    <source>
        <dbReference type="ARBA" id="ARBA00022490"/>
    </source>
</evidence>
<dbReference type="InterPro" id="IPR000629">
    <property type="entry name" value="RNA-helicase_DEAD-box_CS"/>
</dbReference>
<evidence type="ECO:0000256" key="10">
    <source>
        <dbReference type="HAMAP-Rule" id="MF_00964"/>
    </source>
</evidence>
<dbReference type="GO" id="GO:0006401">
    <property type="term" value="P:RNA catabolic process"/>
    <property type="evidence" value="ECO:0007669"/>
    <property type="project" value="UniProtKB-UniRule"/>
</dbReference>
<evidence type="ECO:0000256" key="7">
    <source>
        <dbReference type="ARBA" id="ARBA00022884"/>
    </source>
</evidence>